<dbReference type="Proteomes" id="UP000053268">
    <property type="component" value="Unassembled WGS sequence"/>
</dbReference>
<proteinExistence type="predicted"/>
<gene>
    <name evidence="1" type="ORF">RR46_11901</name>
</gene>
<name>A0A194PNK3_PAPXU</name>
<evidence type="ECO:0000313" key="1">
    <source>
        <dbReference type="EMBL" id="KPI94897.1"/>
    </source>
</evidence>
<dbReference type="EMBL" id="KQ459597">
    <property type="protein sequence ID" value="KPI94897.1"/>
    <property type="molecule type" value="Genomic_DNA"/>
</dbReference>
<protein>
    <submittedName>
        <fullName evidence="1">Uncharacterized protein</fullName>
    </submittedName>
</protein>
<organism evidence="1 2">
    <name type="scientific">Papilio xuthus</name>
    <name type="common">Asian swallowtail butterfly</name>
    <dbReference type="NCBI Taxonomy" id="66420"/>
    <lineage>
        <taxon>Eukaryota</taxon>
        <taxon>Metazoa</taxon>
        <taxon>Ecdysozoa</taxon>
        <taxon>Arthropoda</taxon>
        <taxon>Hexapoda</taxon>
        <taxon>Insecta</taxon>
        <taxon>Pterygota</taxon>
        <taxon>Neoptera</taxon>
        <taxon>Endopterygota</taxon>
        <taxon>Lepidoptera</taxon>
        <taxon>Glossata</taxon>
        <taxon>Ditrysia</taxon>
        <taxon>Papilionoidea</taxon>
        <taxon>Papilionidae</taxon>
        <taxon>Papilioninae</taxon>
        <taxon>Papilio</taxon>
    </lineage>
</organism>
<accession>A0A194PNK3</accession>
<keyword evidence="2" id="KW-1185">Reference proteome</keyword>
<dbReference type="STRING" id="66420.A0A194PNK3"/>
<reference evidence="1 2" key="1">
    <citation type="journal article" date="2015" name="Nat. Commun.">
        <title>Outbred genome sequencing and CRISPR/Cas9 gene editing in butterflies.</title>
        <authorList>
            <person name="Li X."/>
            <person name="Fan D."/>
            <person name="Zhang W."/>
            <person name="Liu G."/>
            <person name="Zhang L."/>
            <person name="Zhao L."/>
            <person name="Fang X."/>
            <person name="Chen L."/>
            <person name="Dong Y."/>
            <person name="Chen Y."/>
            <person name="Ding Y."/>
            <person name="Zhao R."/>
            <person name="Feng M."/>
            <person name="Zhu Y."/>
            <person name="Feng Y."/>
            <person name="Jiang X."/>
            <person name="Zhu D."/>
            <person name="Xiang H."/>
            <person name="Feng X."/>
            <person name="Li S."/>
            <person name="Wang J."/>
            <person name="Zhang G."/>
            <person name="Kronforst M.R."/>
            <person name="Wang W."/>
        </authorList>
    </citation>
    <scope>NUCLEOTIDE SEQUENCE [LARGE SCALE GENOMIC DNA]</scope>
    <source>
        <strain evidence="1">Ya'a_city_454_Px</strain>
        <tissue evidence="1">Whole body</tissue>
    </source>
</reference>
<dbReference type="AlphaFoldDB" id="A0A194PNK3"/>
<evidence type="ECO:0000313" key="2">
    <source>
        <dbReference type="Proteomes" id="UP000053268"/>
    </source>
</evidence>
<sequence length="56" mass="6757">MTTMAGPRKTVSIYDYPEHLNPFREEDNHNKIRFWTIGRKLSRSNSITFKDIRNSW</sequence>